<dbReference type="PANTHER" id="PTHR42844:SF1">
    <property type="entry name" value="DIHYDRONEOPTERIN ALDOLASE 1-RELATED"/>
    <property type="match status" value="1"/>
</dbReference>
<keyword evidence="9" id="KW-1185">Reference proteome</keyword>
<feature type="domain" description="Dihydroneopterin aldolase/epimerase" evidence="7">
    <location>
        <begin position="7"/>
        <end position="116"/>
    </location>
</feature>
<dbReference type="Proteomes" id="UP001598138">
    <property type="component" value="Unassembled WGS sequence"/>
</dbReference>
<evidence type="ECO:0000256" key="6">
    <source>
        <dbReference type="RuleBase" id="RU362079"/>
    </source>
</evidence>
<dbReference type="InterPro" id="IPR043133">
    <property type="entry name" value="GTP-CH-I_C/QueF"/>
</dbReference>
<dbReference type="RefSeq" id="WP_377982334.1">
    <property type="nucleotide sequence ID" value="NZ_JBBKXZ010000001.1"/>
</dbReference>
<dbReference type="GO" id="GO:0004150">
    <property type="term" value="F:dihydroneopterin aldolase activity"/>
    <property type="evidence" value="ECO:0007669"/>
    <property type="project" value="UniProtKB-EC"/>
</dbReference>
<comment type="pathway">
    <text evidence="2 6">Cofactor biosynthesis; tetrahydrofolate biosynthesis; 2-amino-4-hydroxy-6-hydroxymethyl-7,8-dihydropteridine diphosphate from 7,8-dihydroneopterin triphosphate: step 3/4.</text>
</comment>
<keyword evidence="4 6" id="KW-0289">Folate biosynthesis</keyword>
<accession>A0ABW6D9H9</accession>
<evidence type="ECO:0000256" key="2">
    <source>
        <dbReference type="ARBA" id="ARBA00005013"/>
    </source>
</evidence>
<gene>
    <name evidence="8" type="primary">folB</name>
    <name evidence="8" type="ORF">U0R10_02980</name>
</gene>
<comment type="similarity">
    <text evidence="3 6">Belongs to the DHNA family.</text>
</comment>
<dbReference type="SMART" id="SM00905">
    <property type="entry name" value="FolB"/>
    <property type="match status" value="1"/>
</dbReference>
<comment type="function">
    <text evidence="6">Catalyzes the conversion of 7,8-dihydroneopterin to 6-hydroxymethyl-7,8-dihydropterin.</text>
</comment>
<dbReference type="EC" id="4.1.2.25" evidence="6"/>
<evidence type="ECO:0000256" key="3">
    <source>
        <dbReference type="ARBA" id="ARBA00005708"/>
    </source>
</evidence>
<evidence type="ECO:0000259" key="7">
    <source>
        <dbReference type="SMART" id="SM00905"/>
    </source>
</evidence>
<reference evidence="8 9" key="1">
    <citation type="submission" date="2024-03" db="EMBL/GenBank/DDBJ databases">
        <title>Aquirufa genome sequencing.</title>
        <authorList>
            <person name="Pitt A."/>
            <person name="Hahn M.W."/>
        </authorList>
    </citation>
    <scope>NUCLEOTIDE SEQUENCE [LARGE SCALE GENOMIC DNA]</scope>
    <source>
        <strain evidence="8 9">OSTEICH-129V</strain>
    </source>
</reference>
<evidence type="ECO:0000256" key="5">
    <source>
        <dbReference type="ARBA" id="ARBA00023239"/>
    </source>
</evidence>
<evidence type="ECO:0000256" key="4">
    <source>
        <dbReference type="ARBA" id="ARBA00022909"/>
    </source>
</evidence>
<dbReference type="NCBIfam" id="TIGR00525">
    <property type="entry name" value="folB"/>
    <property type="match status" value="1"/>
</dbReference>
<dbReference type="SUPFAM" id="SSF55620">
    <property type="entry name" value="Tetrahydrobiopterin biosynthesis enzymes-like"/>
    <property type="match status" value="1"/>
</dbReference>
<dbReference type="Gene3D" id="3.30.1130.10">
    <property type="match status" value="1"/>
</dbReference>
<proteinExistence type="inferred from homology"/>
<dbReference type="NCBIfam" id="TIGR00526">
    <property type="entry name" value="folB_dom"/>
    <property type="match status" value="1"/>
</dbReference>
<dbReference type="Pfam" id="PF02152">
    <property type="entry name" value="FolB"/>
    <property type="match status" value="1"/>
</dbReference>
<dbReference type="InterPro" id="IPR006157">
    <property type="entry name" value="FolB_dom"/>
</dbReference>
<evidence type="ECO:0000256" key="1">
    <source>
        <dbReference type="ARBA" id="ARBA00001353"/>
    </source>
</evidence>
<evidence type="ECO:0000313" key="8">
    <source>
        <dbReference type="EMBL" id="MFD3393577.1"/>
    </source>
</evidence>
<organism evidence="8 9">
    <name type="scientific">Aquirufa avitistagni</name>
    <dbReference type="NCBI Taxonomy" id="3104728"/>
    <lineage>
        <taxon>Bacteria</taxon>
        <taxon>Pseudomonadati</taxon>
        <taxon>Bacteroidota</taxon>
        <taxon>Cytophagia</taxon>
        <taxon>Cytophagales</taxon>
        <taxon>Flectobacillaceae</taxon>
        <taxon>Aquirufa</taxon>
    </lineage>
</organism>
<keyword evidence="5 6" id="KW-0456">Lyase</keyword>
<dbReference type="PANTHER" id="PTHR42844">
    <property type="entry name" value="DIHYDRONEOPTERIN ALDOLASE 1-RELATED"/>
    <property type="match status" value="1"/>
</dbReference>
<sequence>MMRIYQVRLEDVRLFGYHGLFPEERVLGNWFILNLAISKRITQAFEDDINRTVDYGQLYTVCVEIMREPVDLLETLCERIAARCKELHSDYVELEIRIGKEHPPMGMMGGRSSVVWKENLEMNI</sequence>
<protein>
    <recommendedName>
        <fullName evidence="6">7,8-dihydroneopterin aldolase</fullName>
        <ecNumber evidence="6">4.1.2.25</ecNumber>
    </recommendedName>
</protein>
<comment type="catalytic activity">
    <reaction evidence="1 6">
        <text>7,8-dihydroneopterin = 6-hydroxymethyl-7,8-dihydropterin + glycolaldehyde</text>
        <dbReference type="Rhea" id="RHEA:10540"/>
        <dbReference type="ChEBI" id="CHEBI:17001"/>
        <dbReference type="ChEBI" id="CHEBI:17071"/>
        <dbReference type="ChEBI" id="CHEBI:44841"/>
        <dbReference type="EC" id="4.1.2.25"/>
    </reaction>
</comment>
<dbReference type="EMBL" id="JBBKXZ010000001">
    <property type="protein sequence ID" value="MFD3393577.1"/>
    <property type="molecule type" value="Genomic_DNA"/>
</dbReference>
<evidence type="ECO:0000313" key="9">
    <source>
        <dbReference type="Proteomes" id="UP001598138"/>
    </source>
</evidence>
<dbReference type="InterPro" id="IPR006156">
    <property type="entry name" value="Dihydroneopterin_aldolase"/>
</dbReference>
<name>A0ABW6D9H9_9BACT</name>
<comment type="caution">
    <text evidence="8">The sequence shown here is derived from an EMBL/GenBank/DDBJ whole genome shotgun (WGS) entry which is preliminary data.</text>
</comment>